<feature type="domain" description="Bacterial type II secretion system protein E" evidence="4">
    <location>
        <begin position="177"/>
        <end position="494"/>
    </location>
</feature>
<proteinExistence type="inferred from homology"/>
<evidence type="ECO:0000313" key="6">
    <source>
        <dbReference type="Proteomes" id="UP000178723"/>
    </source>
</evidence>
<protein>
    <recommendedName>
        <fullName evidence="4">Bacterial type II secretion system protein E domain-containing protein</fullName>
    </recommendedName>
</protein>
<keyword evidence="2" id="KW-0547">Nucleotide-binding</keyword>
<dbReference type="InterPro" id="IPR027417">
    <property type="entry name" value="P-loop_NTPase"/>
</dbReference>
<dbReference type="PANTHER" id="PTHR30258">
    <property type="entry name" value="TYPE II SECRETION SYSTEM PROTEIN GSPE-RELATED"/>
    <property type="match status" value="1"/>
</dbReference>
<feature type="non-terminal residue" evidence="5">
    <location>
        <position position="494"/>
    </location>
</feature>
<dbReference type="GO" id="GO:0016887">
    <property type="term" value="F:ATP hydrolysis activity"/>
    <property type="evidence" value="ECO:0007669"/>
    <property type="project" value="TreeGrafter"/>
</dbReference>
<keyword evidence="3" id="KW-0067">ATP-binding</keyword>
<evidence type="ECO:0000256" key="1">
    <source>
        <dbReference type="ARBA" id="ARBA00006611"/>
    </source>
</evidence>
<dbReference type="InterPro" id="IPR001482">
    <property type="entry name" value="T2SS/T4SS_dom"/>
</dbReference>
<dbReference type="CDD" id="cd01129">
    <property type="entry name" value="PulE-GspE-like"/>
    <property type="match status" value="1"/>
</dbReference>
<dbReference type="PANTHER" id="PTHR30258:SF2">
    <property type="entry name" value="COMG OPERON PROTEIN 1"/>
    <property type="match status" value="1"/>
</dbReference>
<dbReference type="Pfam" id="PF00437">
    <property type="entry name" value="T2SSE"/>
    <property type="match status" value="1"/>
</dbReference>
<dbReference type="Proteomes" id="UP000178723">
    <property type="component" value="Unassembled WGS sequence"/>
</dbReference>
<dbReference type="GO" id="GO:0005886">
    <property type="term" value="C:plasma membrane"/>
    <property type="evidence" value="ECO:0007669"/>
    <property type="project" value="TreeGrafter"/>
</dbReference>
<evidence type="ECO:0000313" key="5">
    <source>
        <dbReference type="EMBL" id="OGL85936.1"/>
    </source>
</evidence>
<evidence type="ECO:0000259" key="4">
    <source>
        <dbReference type="Pfam" id="PF00437"/>
    </source>
</evidence>
<dbReference type="Gene3D" id="3.30.450.90">
    <property type="match status" value="1"/>
</dbReference>
<comment type="similarity">
    <text evidence="1">Belongs to the GSP E family.</text>
</comment>
<dbReference type="SUPFAM" id="SSF160246">
    <property type="entry name" value="EspE N-terminal domain-like"/>
    <property type="match status" value="1"/>
</dbReference>
<evidence type="ECO:0000256" key="2">
    <source>
        <dbReference type="ARBA" id="ARBA00022741"/>
    </source>
</evidence>
<dbReference type="Gene3D" id="3.40.50.300">
    <property type="entry name" value="P-loop containing nucleotide triphosphate hydrolases"/>
    <property type="match status" value="1"/>
</dbReference>
<dbReference type="AlphaFoldDB" id="A0A1F7V5X3"/>
<evidence type="ECO:0000256" key="3">
    <source>
        <dbReference type="ARBA" id="ARBA00022840"/>
    </source>
</evidence>
<name>A0A1F7V5X3_9BACT</name>
<accession>A0A1F7V5X3</accession>
<dbReference type="InterPro" id="IPR037257">
    <property type="entry name" value="T2SS_E_N_sf"/>
</dbReference>
<dbReference type="GO" id="GO:0005524">
    <property type="term" value="F:ATP binding"/>
    <property type="evidence" value="ECO:0007669"/>
    <property type="project" value="UniProtKB-KW"/>
</dbReference>
<dbReference type="SUPFAM" id="SSF52540">
    <property type="entry name" value="P-loop containing nucleoside triphosphate hydrolases"/>
    <property type="match status" value="1"/>
</dbReference>
<dbReference type="STRING" id="1802407.A3I40_00725"/>
<organism evidence="5 6">
    <name type="scientific">Candidatus Uhrbacteria bacterium RIFCSPLOWO2_02_FULL_48_12</name>
    <dbReference type="NCBI Taxonomy" id="1802407"/>
    <lineage>
        <taxon>Bacteria</taxon>
        <taxon>Candidatus Uhriibacteriota</taxon>
    </lineage>
</organism>
<gene>
    <name evidence="5" type="ORF">A3I40_00725</name>
</gene>
<reference evidence="5 6" key="1">
    <citation type="journal article" date="2016" name="Nat. Commun.">
        <title>Thousands of microbial genomes shed light on interconnected biogeochemical processes in an aquifer system.</title>
        <authorList>
            <person name="Anantharaman K."/>
            <person name="Brown C.T."/>
            <person name="Hug L.A."/>
            <person name="Sharon I."/>
            <person name="Castelle C.J."/>
            <person name="Probst A.J."/>
            <person name="Thomas B.C."/>
            <person name="Singh A."/>
            <person name="Wilkins M.J."/>
            <person name="Karaoz U."/>
            <person name="Brodie E.L."/>
            <person name="Williams K.H."/>
            <person name="Hubbard S.S."/>
            <person name="Banfield J.F."/>
        </authorList>
    </citation>
    <scope>NUCLEOTIDE SEQUENCE [LARGE SCALE GENOMIC DNA]</scope>
</reference>
<dbReference type="EMBL" id="MGEP01000056">
    <property type="protein sequence ID" value="OGL85936.1"/>
    <property type="molecule type" value="Genomic_DNA"/>
</dbReference>
<sequence>MSVALGSNHEGIPHIASDEAQEKLKEKIKTIGLKDKEHEVEARARLLGLPYINLRGFPISTDSIAVIPEATAERLRVVCFWLAINDLRVGAADPGSGETEAFIKTLGAEHFAEPVVYLISEESFRIAKEAYKRVPKLKKAQTGVSITEEELNRYGEKISTLSDLENSLKDLTTTSAVATMIAGGLKTRASDIHLEAEEGGVKLRYRIDGVLYAIATLPANIAAKAIPRLKLLAGLKINVADRPQDGRFTINLTNDKVDVRVSALPTAHGESIVMRLLRWSAGGVDFEQLGLVGRAREQLTQEMTKPNGMIISTGPTGSGKTTTLYAIINKLNNAARKIITIEDPIEYKLSGINQSQVEASRGYTFANGLRSILRQDPNVVMVGEIRDPETAEISVQAALTGHLVLSTLHTNDAAGAIPRFLSLGAKTELLPSALNVIIGQRLVRRLCEACKKPVSPDAAMLKTVEVELAKLPADERGRAPKNKQFFTGGGCDEC</sequence>
<comment type="caution">
    <text evidence="5">The sequence shown here is derived from an EMBL/GenBank/DDBJ whole genome shotgun (WGS) entry which is preliminary data.</text>
</comment>